<reference evidence="6 7" key="1">
    <citation type="submission" date="2020-07" db="EMBL/GenBank/DDBJ databases">
        <authorList>
            <person name="Feng X."/>
        </authorList>
    </citation>
    <scope>NUCLEOTIDE SEQUENCE [LARGE SCALE GENOMIC DNA]</scope>
    <source>
        <strain evidence="6 7">JCM31066</strain>
    </source>
</reference>
<dbReference type="SMART" id="SM00382">
    <property type="entry name" value="AAA"/>
    <property type="match status" value="1"/>
</dbReference>
<evidence type="ECO:0000313" key="7">
    <source>
        <dbReference type="Proteomes" id="UP000546464"/>
    </source>
</evidence>
<dbReference type="EMBL" id="JACHVB010000034">
    <property type="protein sequence ID" value="MBC2594765.1"/>
    <property type="molecule type" value="Genomic_DNA"/>
</dbReference>
<evidence type="ECO:0000256" key="3">
    <source>
        <dbReference type="ARBA" id="ARBA00022741"/>
    </source>
</evidence>
<comment type="similarity">
    <text evidence="1">Belongs to the ABC transporter superfamily.</text>
</comment>
<dbReference type="AlphaFoldDB" id="A0A842HDY0"/>
<sequence length="263" mass="28854">MSTEPTPLLSVEGLAVMRGDTHILRRIDWRVERGQHWAILGANGCGKTSLLSAITAYLTPSSGEIVFDGDAYGETDWNEVRLRIGIVSNALTRRIPPGEDALNTVLSGGTAQLGFWTRSKSIPTDKALRCLGKLGVRHLAERRWEVLSQGERQKVFIARALMADPRLLILDEPCAGLDPVAREHFLTRLRKLAALKNGPAMILVTHHVEEIFPEISHVLVLRKGRVLAAGPVGEALSSETLSQAFGAPLALERDRQGRLRLVV</sequence>
<gene>
    <name evidence="6" type="ORF">H5P28_10880</name>
</gene>
<keyword evidence="3" id="KW-0547">Nucleotide-binding</keyword>
<evidence type="ECO:0000256" key="2">
    <source>
        <dbReference type="ARBA" id="ARBA00022448"/>
    </source>
</evidence>
<dbReference type="PROSITE" id="PS50893">
    <property type="entry name" value="ABC_TRANSPORTER_2"/>
    <property type="match status" value="1"/>
</dbReference>
<evidence type="ECO:0000256" key="4">
    <source>
        <dbReference type="ARBA" id="ARBA00022840"/>
    </source>
</evidence>
<dbReference type="InterPro" id="IPR050153">
    <property type="entry name" value="Metal_Ion_Import_ABC"/>
</dbReference>
<dbReference type="InterPro" id="IPR003439">
    <property type="entry name" value="ABC_transporter-like_ATP-bd"/>
</dbReference>
<keyword evidence="4 6" id="KW-0067">ATP-binding</keyword>
<organism evidence="6 7">
    <name type="scientific">Ruficoccus amylovorans</name>
    <dbReference type="NCBI Taxonomy" id="1804625"/>
    <lineage>
        <taxon>Bacteria</taxon>
        <taxon>Pseudomonadati</taxon>
        <taxon>Verrucomicrobiota</taxon>
        <taxon>Opitutia</taxon>
        <taxon>Puniceicoccales</taxon>
        <taxon>Cerasicoccaceae</taxon>
        <taxon>Ruficoccus</taxon>
    </lineage>
</organism>
<dbReference type="GO" id="GO:0005524">
    <property type="term" value="F:ATP binding"/>
    <property type="evidence" value="ECO:0007669"/>
    <property type="project" value="UniProtKB-KW"/>
</dbReference>
<keyword evidence="7" id="KW-1185">Reference proteome</keyword>
<evidence type="ECO:0000256" key="1">
    <source>
        <dbReference type="ARBA" id="ARBA00005417"/>
    </source>
</evidence>
<evidence type="ECO:0000259" key="5">
    <source>
        <dbReference type="PROSITE" id="PS50893"/>
    </source>
</evidence>
<dbReference type="InterPro" id="IPR003593">
    <property type="entry name" value="AAA+_ATPase"/>
</dbReference>
<dbReference type="Gene3D" id="3.40.50.300">
    <property type="entry name" value="P-loop containing nucleotide triphosphate hydrolases"/>
    <property type="match status" value="1"/>
</dbReference>
<dbReference type="PANTHER" id="PTHR42734:SF5">
    <property type="entry name" value="IRON TRANSPORT SYSTEM ATP-BINDING PROTEIN HI_0361-RELATED"/>
    <property type="match status" value="1"/>
</dbReference>
<dbReference type="Pfam" id="PF00005">
    <property type="entry name" value="ABC_tran"/>
    <property type="match status" value="1"/>
</dbReference>
<dbReference type="PROSITE" id="PS00211">
    <property type="entry name" value="ABC_TRANSPORTER_1"/>
    <property type="match status" value="1"/>
</dbReference>
<dbReference type="PANTHER" id="PTHR42734">
    <property type="entry name" value="METAL TRANSPORT SYSTEM ATP-BINDING PROTEIN TM_0124-RELATED"/>
    <property type="match status" value="1"/>
</dbReference>
<dbReference type="GO" id="GO:0016887">
    <property type="term" value="F:ATP hydrolysis activity"/>
    <property type="evidence" value="ECO:0007669"/>
    <property type="project" value="InterPro"/>
</dbReference>
<dbReference type="Proteomes" id="UP000546464">
    <property type="component" value="Unassembled WGS sequence"/>
</dbReference>
<protein>
    <submittedName>
        <fullName evidence="6">ATP-binding cassette domain-containing protein</fullName>
    </submittedName>
</protein>
<dbReference type="InterPro" id="IPR017871">
    <property type="entry name" value="ABC_transporter-like_CS"/>
</dbReference>
<dbReference type="InterPro" id="IPR027417">
    <property type="entry name" value="P-loop_NTPase"/>
</dbReference>
<dbReference type="RefSeq" id="WP_185675732.1">
    <property type="nucleotide sequence ID" value="NZ_JACHVB010000034.1"/>
</dbReference>
<evidence type="ECO:0000313" key="6">
    <source>
        <dbReference type="EMBL" id="MBC2594765.1"/>
    </source>
</evidence>
<proteinExistence type="inferred from homology"/>
<keyword evidence="2" id="KW-0813">Transport</keyword>
<feature type="domain" description="ABC transporter" evidence="5">
    <location>
        <begin position="9"/>
        <end position="248"/>
    </location>
</feature>
<accession>A0A842HDY0</accession>
<comment type="caution">
    <text evidence="6">The sequence shown here is derived from an EMBL/GenBank/DDBJ whole genome shotgun (WGS) entry which is preliminary data.</text>
</comment>
<name>A0A842HDY0_9BACT</name>
<dbReference type="SUPFAM" id="SSF52540">
    <property type="entry name" value="P-loop containing nucleoside triphosphate hydrolases"/>
    <property type="match status" value="1"/>
</dbReference>